<feature type="domain" description="ABC transporter" evidence="4">
    <location>
        <begin position="12"/>
        <end position="240"/>
    </location>
</feature>
<accession>A0A382AUZ7</accession>
<dbReference type="InterPro" id="IPR051782">
    <property type="entry name" value="ABC_Transporter_VariousFunc"/>
</dbReference>
<dbReference type="PROSITE" id="PS50893">
    <property type="entry name" value="ABC_TRANSPORTER_2"/>
    <property type="match status" value="1"/>
</dbReference>
<evidence type="ECO:0000256" key="2">
    <source>
        <dbReference type="ARBA" id="ARBA00022741"/>
    </source>
</evidence>
<evidence type="ECO:0000313" key="5">
    <source>
        <dbReference type="EMBL" id="SVB04902.1"/>
    </source>
</evidence>
<evidence type="ECO:0000256" key="1">
    <source>
        <dbReference type="ARBA" id="ARBA00022448"/>
    </source>
</evidence>
<dbReference type="GO" id="GO:0005524">
    <property type="term" value="F:ATP binding"/>
    <property type="evidence" value="ECO:0007669"/>
    <property type="project" value="UniProtKB-KW"/>
</dbReference>
<keyword evidence="3" id="KW-0067">ATP-binding</keyword>
<dbReference type="PANTHER" id="PTHR42939:SF1">
    <property type="entry name" value="ABC TRANSPORTER ATP-BINDING PROTEIN ALBC-RELATED"/>
    <property type="match status" value="1"/>
</dbReference>
<dbReference type="InterPro" id="IPR027417">
    <property type="entry name" value="P-loop_NTPase"/>
</dbReference>
<dbReference type="PANTHER" id="PTHR42939">
    <property type="entry name" value="ABC TRANSPORTER ATP-BINDING PROTEIN ALBC-RELATED"/>
    <property type="match status" value="1"/>
</dbReference>
<dbReference type="Pfam" id="PF00005">
    <property type="entry name" value="ABC_tran"/>
    <property type="match status" value="1"/>
</dbReference>
<dbReference type="AlphaFoldDB" id="A0A382AUZ7"/>
<sequence length="249" mass="26809">VSQSEITNFTQVTVDDVSRFYGRRRALSHVRLTCVAGEVVGLLGPNGAGKSTLLWVLSTLAEPSTGEVRYGHRTARQGGADLRSQIGFLSHELQLYPELTARENLEFFASLYGLDDPGTRAIDALGSAGLSDRADDVVEGFSRGMRQRLGLERALLHGPRLVLLDEPFSGLDEASCGALVTRLGELRARGQIVVLATHDLDVVDGLLDRAVLLQTGRLTELGGDGALRDRYRSAVAGGEGRLRGKESKV</sequence>
<feature type="non-terminal residue" evidence="5">
    <location>
        <position position="1"/>
    </location>
</feature>
<dbReference type="SMART" id="SM00382">
    <property type="entry name" value="AAA"/>
    <property type="match status" value="1"/>
</dbReference>
<dbReference type="GO" id="GO:0016887">
    <property type="term" value="F:ATP hydrolysis activity"/>
    <property type="evidence" value="ECO:0007669"/>
    <property type="project" value="InterPro"/>
</dbReference>
<evidence type="ECO:0000259" key="4">
    <source>
        <dbReference type="PROSITE" id="PS50893"/>
    </source>
</evidence>
<dbReference type="InterPro" id="IPR003593">
    <property type="entry name" value="AAA+_ATPase"/>
</dbReference>
<dbReference type="CDD" id="cd03230">
    <property type="entry name" value="ABC_DR_subfamily_A"/>
    <property type="match status" value="1"/>
</dbReference>
<proteinExistence type="predicted"/>
<protein>
    <recommendedName>
        <fullName evidence="4">ABC transporter domain-containing protein</fullName>
    </recommendedName>
</protein>
<evidence type="ECO:0000256" key="3">
    <source>
        <dbReference type="ARBA" id="ARBA00022840"/>
    </source>
</evidence>
<dbReference type="InterPro" id="IPR003439">
    <property type="entry name" value="ABC_transporter-like_ATP-bd"/>
</dbReference>
<dbReference type="SUPFAM" id="SSF52540">
    <property type="entry name" value="P-loop containing nucleoside triphosphate hydrolases"/>
    <property type="match status" value="1"/>
</dbReference>
<dbReference type="EMBL" id="UINC01026801">
    <property type="protein sequence ID" value="SVB04902.1"/>
    <property type="molecule type" value="Genomic_DNA"/>
</dbReference>
<name>A0A382AUZ7_9ZZZZ</name>
<dbReference type="Gene3D" id="3.40.50.300">
    <property type="entry name" value="P-loop containing nucleotide triphosphate hydrolases"/>
    <property type="match status" value="1"/>
</dbReference>
<reference evidence="5" key="1">
    <citation type="submission" date="2018-05" db="EMBL/GenBank/DDBJ databases">
        <authorList>
            <person name="Lanie J.A."/>
            <person name="Ng W.-L."/>
            <person name="Kazmierczak K.M."/>
            <person name="Andrzejewski T.M."/>
            <person name="Davidsen T.M."/>
            <person name="Wayne K.J."/>
            <person name="Tettelin H."/>
            <person name="Glass J.I."/>
            <person name="Rusch D."/>
            <person name="Podicherti R."/>
            <person name="Tsui H.-C.T."/>
            <person name="Winkler M.E."/>
        </authorList>
    </citation>
    <scope>NUCLEOTIDE SEQUENCE</scope>
</reference>
<gene>
    <name evidence="5" type="ORF">METZ01_LOCUS157756</name>
</gene>
<keyword evidence="1" id="KW-0813">Transport</keyword>
<organism evidence="5">
    <name type="scientific">marine metagenome</name>
    <dbReference type="NCBI Taxonomy" id="408172"/>
    <lineage>
        <taxon>unclassified sequences</taxon>
        <taxon>metagenomes</taxon>
        <taxon>ecological metagenomes</taxon>
    </lineage>
</organism>
<keyword evidence="2" id="KW-0547">Nucleotide-binding</keyword>